<organism evidence="2 3">
    <name type="scientific">Prorocentrum cordatum</name>
    <dbReference type="NCBI Taxonomy" id="2364126"/>
    <lineage>
        <taxon>Eukaryota</taxon>
        <taxon>Sar</taxon>
        <taxon>Alveolata</taxon>
        <taxon>Dinophyceae</taxon>
        <taxon>Prorocentrales</taxon>
        <taxon>Prorocentraceae</taxon>
        <taxon>Prorocentrum</taxon>
    </lineage>
</organism>
<dbReference type="EMBL" id="CAUYUJ010001113">
    <property type="protein sequence ID" value="CAK0794235.1"/>
    <property type="molecule type" value="Genomic_DNA"/>
</dbReference>
<feature type="non-terminal residue" evidence="2">
    <location>
        <position position="1"/>
    </location>
</feature>
<name>A0ABN9PN88_9DINO</name>
<evidence type="ECO:0000313" key="2">
    <source>
        <dbReference type="EMBL" id="CAK0794235.1"/>
    </source>
</evidence>
<comment type="caution">
    <text evidence="2">The sequence shown here is derived from an EMBL/GenBank/DDBJ whole genome shotgun (WGS) entry which is preliminary data.</text>
</comment>
<sequence>LQAVEGLFALQETAAEKKPRDRRGDCCPIDGGAIGSDSAAEREVEAQPAAARGQAERRGPAAGPWQRVPQSAVRELAAEASDAGPLATVFTGSTAAAGGAQPRPKPQPGCPRRR</sequence>
<evidence type="ECO:0000256" key="1">
    <source>
        <dbReference type="SAM" id="MobiDB-lite"/>
    </source>
</evidence>
<reference evidence="2" key="1">
    <citation type="submission" date="2023-10" db="EMBL/GenBank/DDBJ databases">
        <authorList>
            <person name="Chen Y."/>
            <person name="Shah S."/>
            <person name="Dougan E. K."/>
            <person name="Thang M."/>
            <person name="Chan C."/>
        </authorList>
    </citation>
    <scope>NUCLEOTIDE SEQUENCE [LARGE SCALE GENOMIC DNA]</scope>
</reference>
<feature type="compositionally biased region" description="Pro residues" evidence="1">
    <location>
        <begin position="103"/>
        <end position="114"/>
    </location>
</feature>
<protein>
    <submittedName>
        <fullName evidence="2">Uncharacterized protein</fullName>
    </submittedName>
</protein>
<evidence type="ECO:0000313" key="3">
    <source>
        <dbReference type="Proteomes" id="UP001189429"/>
    </source>
</evidence>
<dbReference type="Proteomes" id="UP001189429">
    <property type="component" value="Unassembled WGS sequence"/>
</dbReference>
<gene>
    <name evidence="2" type="ORF">PCOR1329_LOCUS4298</name>
</gene>
<proteinExistence type="predicted"/>
<feature type="region of interest" description="Disordered" evidence="1">
    <location>
        <begin position="14"/>
        <end position="114"/>
    </location>
</feature>
<keyword evidence="3" id="KW-1185">Reference proteome</keyword>
<accession>A0ABN9PN88</accession>
<feature type="compositionally biased region" description="Basic and acidic residues" evidence="1">
    <location>
        <begin position="14"/>
        <end position="25"/>
    </location>
</feature>